<organism evidence="2 3">
    <name type="scientific">Tetrahymena thermophila (strain SB210)</name>
    <dbReference type="NCBI Taxonomy" id="312017"/>
    <lineage>
        <taxon>Eukaryota</taxon>
        <taxon>Sar</taxon>
        <taxon>Alveolata</taxon>
        <taxon>Ciliophora</taxon>
        <taxon>Intramacronucleata</taxon>
        <taxon>Oligohymenophorea</taxon>
        <taxon>Hymenostomatida</taxon>
        <taxon>Tetrahymenina</taxon>
        <taxon>Tetrahymenidae</taxon>
        <taxon>Tetrahymena</taxon>
    </lineage>
</organism>
<dbReference type="SMART" id="SM00028">
    <property type="entry name" value="TPR"/>
    <property type="match status" value="3"/>
</dbReference>
<proteinExistence type="predicted"/>
<dbReference type="InParanoid" id="I7ML48"/>
<feature type="region of interest" description="Disordered" evidence="1">
    <location>
        <begin position="542"/>
        <end position="563"/>
    </location>
</feature>
<dbReference type="EMBL" id="GG662605">
    <property type="protein sequence ID" value="EAS01164.2"/>
    <property type="molecule type" value="Genomic_DNA"/>
</dbReference>
<feature type="compositionally biased region" description="Polar residues" evidence="1">
    <location>
        <begin position="375"/>
        <end position="408"/>
    </location>
</feature>
<sequence>MNKLFFQQDQTEEFKTIYEIKFKQQNWPDVEKSFIISSERLKYIEESILWKNQQAMKNLNKGNKQDAITLLKEAERQLFDEYIKDKYNIRINRLIGITLNNLGCYFQKDEKPQVALKYLQKALEIETISQNDFSTLSGTHLNICAILSSLGKHQDAIKHAKAALYFVQKAKQEILQDQETQENFNSQNESTILLQKLKTQIVDLAVSLQKSSYNIYTTEIISYYNLGIEYQHLRDYKKSLHMLKAGYNIAYNQFGIQNPLCIKMEEAVRMVEQLLSKVMAKVHKKMYRNSFIGLIASNQPDLKSSNNSFINIKADILDNSNQNNNNDAIYMNSNFKSIDNIQLSENNNIPSSRQRSHSNNLTYRSRPKFNLKLPNLNSSTIEDQSRNESPYFNQTKKPLIQKQENIQPSPYDKKVYSKQDLETGIKQANQKTINTNKNTLDTKNDHQETIFAQFIRKKQQIGTPTQNESSNYLRASSFENINSEKSQQFISLILNNMETRNNQNLNEQTQEDWQENLKRLQFLKVDSSTQTNQFNKLNNKYQRSLSTNPRSKQQNINQTSTLEPLNINYNKEITYNQNQYSKTPNNQHKNQQNMLKQLEELYEKKNIQHIRTKLNSYSTNSQIQNPNLENFTIQSPKGIKTKPVTSKRIRFQKIMPSNNISRRIKTDYQDDNCIQEENDYISEYKSIKK</sequence>
<reference evidence="3" key="1">
    <citation type="journal article" date="2006" name="PLoS Biol.">
        <title>Macronuclear genome sequence of the ciliate Tetrahymena thermophila, a model eukaryote.</title>
        <authorList>
            <person name="Eisen J.A."/>
            <person name="Coyne R.S."/>
            <person name="Wu M."/>
            <person name="Wu D."/>
            <person name="Thiagarajan M."/>
            <person name="Wortman J.R."/>
            <person name="Badger J.H."/>
            <person name="Ren Q."/>
            <person name="Amedeo P."/>
            <person name="Jones K.M."/>
            <person name="Tallon L.J."/>
            <person name="Delcher A.L."/>
            <person name="Salzberg S.L."/>
            <person name="Silva J.C."/>
            <person name="Haas B.J."/>
            <person name="Majoros W.H."/>
            <person name="Farzad M."/>
            <person name="Carlton J.M."/>
            <person name="Smith R.K. Jr."/>
            <person name="Garg J."/>
            <person name="Pearlman R.E."/>
            <person name="Karrer K.M."/>
            <person name="Sun L."/>
            <person name="Manning G."/>
            <person name="Elde N.C."/>
            <person name="Turkewitz A.P."/>
            <person name="Asai D.J."/>
            <person name="Wilkes D.E."/>
            <person name="Wang Y."/>
            <person name="Cai H."/>
            <person name="Collins K."/>
            <person name="Stewart B.A."/>
            <person name="Lee S.R."/>
            <person name="Wilamowska K."/>
            <person name="Weinberg Z."/>
            <person name="Ruzzo W.L."/>
            <person name="Wloga D."/>
            <person name="Gaertig J."/>
            <person name="Frankel J."/>
            <person name="Tsao C.-C."/>
            <person name="Gorovsky M.A."/>
            <person name="Keeling P.J."/>
            <person name="Waller R.F."/>
            <person name="Patron N.J."/>
            <person name="Cherry J.M."/>
            <person name="Stover N.A."/>
            <person name="Krieger C.J."/>
            <person name="del Toro C."/>
            <person name="Ryder H.F."/>
            <person name="Williamson S.C."/>
            <person name="Barbeau R.A."/>
            <person name="Hamilton E.P."/>
            <person name="Orias E."/>
        </authorList>
    </citation>
    <scope>NUCLEOTIDE SEQUENCE [LARGE SCALE GENOMIC DNA]</scope>
    <source>
        <strain evidence="3">SB210</strain>
    </source>
</reference>
<gene>
    <name evidence="2" type="ORF">TTHERM_00317280</name>
</gene>
<dbReference type="Gene3D" id="1.25.40.10">
    <property type="entry name" value="Tetratricopeptide repeat domain"/>
    <property type="match status" value="1"/>
</dbReference>
<dbReference type="SUPFAM" id="SSF48452">
    <property type="entry name" value="TPR-like"/>
    <property type="match status" value="1"/>
</dbReference>
<protein>
    <submittedName>
        <fullName evidence="2">Tetratricopeptide repeat protein</fullName>
    </submittedName>
</protein>
<evidence type="ECO:0000313" key="2">
    <source>
        <dbReference type="EMBL" id="EAS01164.2"/>
    </source>
</evidence>
<dbReference type="STRING" id="312017.I7ML48"/>
<evidence type="ECO:0000313" key="3">
    <source>
        <dbReference type="Proteomes" id="UP000009168"/>
    </source>
</evidence>
<accession>I7ML48</accession>
<dbReference type="Proteomes" id="UP000009168">
    <property type="component" value="Unassembled WGS sequence"/>
</dbReference>
<dbReference type="GeneID" id="7838291"/>
<dbReference type="InterPro" id="IPR019734">
    <property type="entry name" value="TPR_rpt"/>
</dbReference>
<name>I7ML48_TETTS</name>
<dbReference type="AlphaFoldDB" id="I7ML48"/>
<evidence type="ECO:0000256" key="1">
    <source>
        <dbReference type="SAM" id="MobiDB-lite"/>
    </source>
</evidence>
<dbReference type="OrthoDB" id="296485at2759"/>
<keyword evidence="3" id="KW-1185">Reference proteome</keyword>
<dbReference type="InterPro" id="IPR011990">
    <property type="entry name" value="TPR-like_helical_dom_sf"/>
</dbReference>
<dbReference type="KEGG" id="tet:TTHERM_00317280"/>
<feature type="region of interest" description="Disordered" evidence="1">
    <location>
        <begin position="372"/>
        <end position="411"/>
    </location>
</feature>
<dbReference type="RefSeq" id="XP_001021409.2">
    <property type="nucleotide sequence ID" value="XM_001021409.2"/>
</dbReference>